<dbReference type="PROSITE" id="PS50891">
    <property type="entry name" value="LOB"/>
    <property type="match status" value="1"/>
</dbReference>
<name>A0AA38F7Q4_TAXCH</name>
<keyword evidence="5" id="KW-1185">Reference proteome</keyword>
<gene>
    <name evidence="4" type="ORF">KI387_042022</name>
</gene>
<feature type="non-terminal residue" evidence="4">
    <location>
        <position position="1"/>
    </location>
</feature>
<feature type="domain" description="LOB" evidence="3">
    <location>
        <begin position="1"/>
        <end position="78"/>
    </location>
</feature>
<feature type="region of interest" description="Disordered" evidence="2">
    <location>
        <begin position="99"/>
        <end position="132"/>
    </location>
</feature>
<evidence type="ECO:0000256" key="1">
    <source>
        <dbReference type="ARBA" id="ARBA00005474"/>
    </source>
</evidence>
<accession>A0AA38F7Q4</accession>
<comment type="caution">
    <text evidence="4">The sequence shown here is derived from an EMBL/GenBank/DDBJ whole genome shotgun (WGS) entry which is preliminary data.</text>
</comment>
<evidence type="ECO:0000313" key="4">
    <source>
        <dbReference type="EMBL" id="KAH9292793.1"/>
    </source>
</evidence>
<reference evidence="4 5" key="1">
    <citation type="journal article" date="2021" name="Nat. Plants">
        <title>The Taxus genome provides insights into paclitaxel biosynthesis.</title>
        <authorList>
            <person name="Xiong X."/>
            <person name="Gou J."/>
            <person name="Liao Q."/>
            <person name="Li Y."/>
            <person name="Zhou Q."/>
            <person name="Bi G."/>
            <person name="Li C."/>
            <person name="Du R."/>
            <person name="Wang X."/>
            <person name="Sun T."/>
            <person name="Guo L."/>
            <person name="Liang H."/>
            <person name="Lu P."/>
            <person name="Wu Y."/>
            <person name="Zhang Z."/>
            <person name="Ro D.K."/>
            <person name="Shang Y."/>
            <person name="Huang S."/>
            <person name="Yan J."/>
        </authorList>
    </citation>
    <scope>NUCLEOTIDE SEQUENCE [LARGE SCALE GENOMIC DNA]</scope>
    <source>
        <strain evidence="4">Ta-2019</strain>
    </source>
</reference>
<organism evidence="4 5">
    <name type="scientific">Taxus chinensis</name>
    <name type="common">Chinese yew</name>
    <name type="synonym">Taxus wallichiana var. chinensis</name>
    <dbReference type="NCBI Taxonomy" id="29808"/>
    <lineage>
        <taxon>Eukaryota</taxon>
        <taxon>Viridiplantae</taxon>
        <taxon>Streptophyta</taxon>
        <taxon>Embryophyta</taxon>
        <taxon>Tracheophyta</taxon>
        <taxon>Spermatophyta</taxon>
        <taxon>Pinopsida</taxon>
        <taxon>Pinidae</taxon>
        <taxon>Conifers II</taxon>
        <taxon>Cupressales</taxon>
        <taxon>Taxaceae</taxon>
        <taxon>Taxus</taxon>
    </lineage>
</organism>
<evidence type="ECO:0000259" key="3">
    <source>
        <dbReference type="PROSITE" id="PS50891"/>
    </source>
</evidence>
<dbReference type="AlphaFoldDB" id="A0AA38F7Q4"/>
<comment type="similarity">
    <text evidence="1">Belongs to the LOB domain-containing protein family.</text>
</comment>
<sequence length="143" mass="15926">NPHKFANAHRVFGAGNIIKMLKDLPNDVRADTISSMVYEAKVEARLRDPVYGCAGTVCHLQHQISKLQIQLATAQADILKLHLDQANLVSLVSQLYTSGEESEPFPSSESDPQDNDNDNSANHNNDLFSEDSDPMILWEPLWP</sequence>
<evidence type="ECO:0000313" key="5">
    <source>
        <dbReference type="Proteomes" id="UP000824469"/>
    </source>
</evidence>
<dbReference type="PANTHER" id="PTHR31301">
    <property type="entry name" value="LOB DOMAIN-CONTAINING PROTEIN 4-RELATED"/>
    <property type="match status" value="1"/>
</dbReference>
<dbReference type="EMBL" id="JAHRHJ020002275">
    <property type="protein sequence ID" value="KAH9292793.1"/>
    <property type="molecule type" value="Genomic_DNA"/>
</dbReference>
<proteinExistence type="inferred from homology"/>
<dbReference type="Proteomes" id="UP000824469">
    <property type="component" value="Unassembled WGS sequence"/>
</dbReference>
<dbReference type="InterPro" id="IPR004883">
    <property type="entry name" value="LOB"/>
</dbReference>
<evidence type="ECO:0000256" key="2">
    <source>
        <dbReference type="SAM" id="MobiDB-lite"/>
    </source>
</evidence>
<dbReference type="Pfam" id="PF03195">
    <property type="entry name" value="LOB"/>
    <property type="match status" value="1"/>
</dbReference>
<protein>
    <recommendedName>
        <fullName evidence="3">LOB domain-containing protein</fullName>
    </recommendedName>
</protein>
<dbReference type="PANTHER" id="PTHR31301:SF206">
    <property type="entry name" value="LOB DOMAIN-CONTAINING PROTEIN 1"/>
    <property type="match status" value="1"/>
</dbReference>